<proteinExistence type="predicted"/>
<name>A0A6V7H4B7_9HYME</name>
<organism evidence="1 2">
    <name type="scientific">Heterotrigona itama</name>
    <dbReference type="NCBI Taxonomy" id="395501"/>
    <lineage>
        <taxon>Eukaryota</taxon>
        <taxon>Metazoa</taxon>
        <taxon>Ecdysozoa</taxon>
        <taxon>Arthropoda</taxon>
        <taxon>Hexapoda</taxon>
        <taxon>Insecta</taxon>
        <taxon>Pterygota</taxon>
        <taxon>Neoptera</taxon>
        <taxon>Endopterygota</taxon>
        <taxon>Hymenoptera</taxon>
        <taxon>Apocrita</taxon>
        <taxon>Aculeata</taxon>
        <taxon>Apoidea</taxon>
        <taxon>Anthophila</taxon>
        <taxon>Apidae</taxon>
        <taxon>Heterotrigona</taxon>
    </lineage>
</organism>
<accession>A0A6V7H4B7</accession>
<gene>
    <name evidence="1" type="ORF">MHI_LOCUS469906</name>
</gene>
<evidence type="ECO:0000313" key="2">
    <source>
        <dbReference type="Proteomes" id="UP000752696"/>
    </source>
</evidence>
<dbReference type="Proteomes" id="UP000752696">
    <property type="component" value="Unassembled WGS sequence"/>
</dbReference>
<evidence type="ECO:0000313" key="1">
    <source>
        <dbReference type="EMBL" id="CAD1474503.1"/>
    </source>
</evidence>
<dbReference type="EMBL" id="CAJDYZ010007618">
    <property type="protein sequence ID" value="CAD1474503.1"/>
    <property type="molecule type" value="Genomic_DNA"/>
</dbReference>
<feature type="non-terminal residue" evidence="1">
    <location>
        <position position="37"/>
    </location>
</feature>
<dbReference type="AlphaFoldDB" id="A0A6V7H4B7"/>
<protein>
    <submittedName>
        <fullName evidence="1">Uncharacterized protein</fullName>
    </submittedName>
</protein>
<sequence>FGQERREEGLLIVENVFLRVILQIICRVNQACDMIYR</sequence>
<comment type="caution">
    <text evidence="1">The sequence shown here is derived from an EMBL/GenBank/DDBJ whole genome shotgun (WGS) entry which is preliminary data.</text>
</comment>
<reference evidence="1" key="1">
    <citation type="submission" date="2020-07" db="EMBL/GenBank/DDBJ databases">
        <authorList>
            <person name="Nazaruddin N."/>
        </authorList>
    </citation>
    <scope>NUCLEOTIDE SEQUENCE</scope>
</reference>
<keyword evidence="2" id="KW-1185">Reference proteome</keyword>
<feature type="non-terminal residue" evidence="1">
    <location>
        <position position="1"/>
    </location>
</feature>